<keyword evidence="3" id="KW-1185">Reference proteome</keyword>
<dbReference type="OrthoDB" id="2100988at2759"/>
<dbReference type="PANTHER" id="PTHR34286:SF1">
    <property type="entry name" value="TRANSMEMBRANE PROTEIN"/>
    <property type="match status" value="1"/>
</dbReference>
<dbReference type="PANTHER" id="PTHR34286">
    <property type="entry name" value="TRANSMEMBRANE PROTEIN"/>
    <property type="match status" value="1"/>
</dbReference>
<protein>
    <submittedName>
        <fullName evidence="2">Uncharacterized protein</fullName>
    </submittedName>
</protein>
<name>A0A0L0VM00_9BASI</name>
<evidence type="ECO:0000313" key="2">
    <source>
        <dbReference type="EMBL" id="KNF00309.1"/>
    </source>
</evidence>
<keyword evidence="1" id="KW-1133">Transmembrane helix</keyword>
<sequence length="97" mass="11266">MGGGGQYPYPKEVWTPAGGWWTRPTNWRTNTAIIISANMLLFYSVFKMSANREQRMQAPNRWIPSMLWAREFKEGIVGMRNEDEEWPKGAPVEKGHH</sequence>
<comment type="caution">
    <text evidence="2">The sequence shown here is derived from an EMBL/GenBank/DDBJ whole genome shotgun (WGS) entry which is preliminary data.</text>
</comment>
<accession>A0A0L0VM00</accession>
<gene>
    <name evidence="2" type="ORF">PSTG_06482</name>
</gene>
<evidence type="ECO:0000313" key="3">
    <source>
        <dbReference type="Proteomes" id="UP000054564"/>
    </source>
</evidence>
<organism evidence="2 3">
    <name type="scientific">Puccinia striiformis f. sp. tritici PST-78</name>
    <dbReference type="NCBI Taxonomy" id="1165861"/>
    <lineage>
        <taxon>Eukaryota</taxon>
        <taxon>Fungi</taxon>
        <taxon>Dikarya</taxon>
        <taxon>Basidiomycota</taxon>
        <taxon>Pucciniomycotina</taxon>
        <taxon>Pucciniomycetes</taxon>
        <taxon>Pucciniales</taxon>
        <taxon>Pucciniaceae</taxon>
        <taxon>Puccinia</taxon>
    </lineage>
</organism>
<evidence type="ECO:0000256" key="1">
    <source>
        <dbReference type="SAM" id="Phobius"/>
    </source>
</evidence>
<reference evidence="3" key="1">
    <citation type="submission" date="2014-03" db="EMBL/GenBank/DDBJ databases">
        <title>The Genome Sequence of Puccinia striiformis f. sp. tritici PST-78.</title>
        <authorList>
            <consortium name="The Broad Institute Genome Sequencing Platform"/>
            <person name="Cuomo C."/>
            <person name="Hulbert S."/>
            <person name="Chen X."/>
            <person name="Walker B."/>
            <person name="Young S.K."/>
            <person name="Zeng Q."/>
            <person name="Gargeya S."/>
            <person name="Fitzgerald M."/>
            <person name="Haas B."/>
            <person name="Abouelleil A."/>
            <person name="Alvarado L."/>
            <person name="Arachchi H.M."/>
            <person name="Berlin A.M."/>
            <person name="Chapman S.B."/>
            <person name="Goldberg J."/>
            <person name="Griggs A."/>
            <person name="Gujja S."/>
            <person name="Hansen M."/>
            <person name="Howarth C."/>
            <person name="Imamovic A."/>
            <person name="Larimer J."/>
            <person name="McCowan C."/>
            <person name="Montmayeur A."/>
            <person name="Murphy C."/>
            <person name="Neiman D."/>
            <person name="Pearson M."/>
            <person name="Priest M."/>
            <person name="Roberts A."/>
            <person name="Saif S."/>
            <person name="Shea T."/>
            <person name="Sisk P."/>
            <person name="Sykes S."/>
            <person name="Wortman J."/>
            <person name="Nusbaum C."/>
            <person name="Birren B."/>
        </authorList>
    </citation>
    <scope>NUCLEOTIDE SEQUENCE [LARGE SCALE GENOMIC DNA]</scope>
    <source>
        <strain evidence="3">race PST-78</strain>
    </source>
</reference>
<dbReference type="EMBL" id="AJIL01000038">
    <property type="protein sequence ID" value="KNF00309.1"/>
    <property type="molecule type" value="Genomic_DNA"/>
</dbReference>
<keyword evidence="1" id="KW-0472">Membrane</keyword>
<feature type="transmembrane region" description="Helical" evidence="1">
    <location>
        <begin position="27"/>
        <end position="46"/>
    </location>
</feature>
<dbReference type="Proteomes" id="UP000054564">
    <property type="component" value="Unassembled WGS sequence"/>
</dbReference>
<dbReference type="AlphaFoldDB" id="A0A0L0VM00"/>
<dbReference type="STRING" id="1165861.A0A0L0VM00"/>
<keyword evidence="1" id="KW-0812">Transmembrane</keyword>
<proteinExistence type="predicted"/>